<evidence type="ECO:0000313" key="2">
    <source>
        <dbReference type="Proteomes" id="UP000054485"/>
    </source>
</evidence>
<gene>
    <name evidence="1" type="ORF">CY34DRAFT_811455</name>
</gene>
<organism evidence="1 2">
    <name type="scientific">Suillus luteus UH-Slu-Lm8-n1</name>
    <dbReference type="NCBI Taxonomy" id="930992"/>
    <lineage>
        <taxon>Eukaryota</taxon>
        <taxon>Fungi</taxon>
        <taxon>Dikarya</taxon>
        <taxon>Basidiomycota</taxon>
        <taxon>Agaricomycotina</taxon>
        <taxon>Agaricomycetes</taxon>
        <taxon>Agaricomycetidae</taxon>
        <taxon>Boletales</taxon>
        <taxon>Suillineae</taxon>
        <taxon>Suillaceae</taxon>
        <taxon>Suillus</taxon>
    </lineage>
</organism>
<dbReference type="InParanoid" id="A0A0D0AWE9"/>
<reference evidence="1 2" key="1">
    <citation type="submission" date="2014-04" db="EMBL/GenBank/DDBJ databases">
        <authorList>
            <consortium name="DOE Joint Genome Institute"/>
            <person name="Kuo A."/>
            <person name="Ruytinx J."/>
            <person name="Rineau F."/>
            <person name="Colpaert J."/>
            <person name="Kohler A."/>
            <person name="Nagy L.G."/>
            <person name="Floudas D."/>
            <person name="Copeland A."/>
            <person name="Barry K.W."/>
            <person name="Cichocki N."/>
            <person name="Veneault-Fourrey C."/>
            <person name="LaButti K."/>
            <person name="Lindquist E.A."/>
            <person name="Lipzen A."/>
            <person name="Lundell T."/>
            <person name="Morin E."/>
            <person name="Murat C."/>
            <person name="Sun H."/>
            <person name="Tunlid A."/>
            <person name="Henrissat B."/>
            <person name="Grigoriev I.V."/>
            <person name="Hibbett D.S."/>
            <person name="Martin F."/>
            <person name="Nordberg H.P."/>
            <person name="Cantor M.N."/>
            <person name="Hua S.X."/>
        </authorList>
    </citation>
    <scope>NUCLEOTIDE SEQUENCE [LARGE SCALE GENOMIC DNA]</scope>
    <source>
        <strain evidence="1 2">UH-Slu-Lm8-n1</strain>
    </source>
</reference>
<dbReference type="HOGENOM" id="CLU_1074322_0_0_1"/>
<name>A0A0D0AWE9_9AGAM</name>
<proteinExistence type="predicted"/>
<sequence>MNRIQNVFHHFSLVRVDDTNQIVGNQIGDPIQVQWVDEPGLGRASLFVPRVDLFLRTRPVLGVAPNEGQLFRFDPQIDGSYVIRSVIDDVNRLVLNNPAGPITVEPAPPVGAPDFNKQFWRLVSPRPEFRIQNVFNDRFIAVVQDPGNADNWLVAGFDEGSLFWFQSANLGQAILYTVESVEYLTIDAANRVQSSGNEEAARVLQFDRQDDGTYIIHPVGDNINRLVLNDVDQIRNEPAPPPGALDFNKQFWRLVAPPA</sequence>
<dbReference type="EMBL" id="KN835549">
    <property type="protein sequence ID" value="KIK36208.1"/>
    <property type="molecule type" value="Genomic_DNA"/>
</dbReference>
<evidence type="ECO:0000313" key="1">
    <source>
        <dbReference type="EMBL" id="KIK36208.1"/>
    </source>
</evidence>
<dbReference type="AlphaFoldDB" id="A0A0D0AWE9"/>
<dbReference type="Proteomes" id="UP000054485">
    <property type="component" value="Unassembled WGS sequence"/>
</dbReference>
<accession>A0A0D0AWE9</accession>
<dbReference type="OrthoDB" id="2614759at2759"/>
<keyword evidence="2" id="KW-1185">Reference proteome</keyword>
<protein>
    <submittedName>
        <fullName evidence="1">Uncharacterized protein</fullName>
    </submittedName>
</protein>
<reference evidence="2" key="2">
    <citation type="submission" date="2015-01" db="EMBL/GenBank/DDBJ databases">
        <title>Evolutionary Origins and Diversification of the Mycorrhizal Mutualists.</title>
        <authorList>
            <consortium name="DOE Joint Genome Institute"/>
            <consortium name="Mycorrhizal Genomics Consortium"/>
            <person name="Kohler A."/>
            <person name="Kuo A."/>
            <person name="Nagy L.G."/>
            <person name="Floudas D."/>
            <person name="Copeland A."/>
            <person name="Barry K.W."/>
            <person name="Cichocki N."/>
            <person name="Veneault-Fourrey C."/>
            <person name="LaButti K."/>
            <person name="Lindquist E.A."/>
            <person name="Lipzen A."/>
            <person name="Lundell T."/>
            <person name="Morin E."/>
            <person name="Murat C."/>
            <person name="Riley R."/>
            <person name="Ohm R."/>
            <person name="Sun H."/>
            <person name="Tunlid A."/>
            <person name="Henrissat B."/>
            <person name="Grigoriev I.V."/>
            <person name="Hibbett D.S."/>
            <person name="Martin F."/>
        </authorList>
    </citation>
    <scope>NUCLEOTIDE SEQUENCE [LARGE SCALE GENOMIC DNA]</scope>
    <source>
        <strain evidence="2">UH-Slu-Lm8-n1</strain>
    </source>
</reference>